<dbReference type="Gene3D" id="3.30.70.270">
    <property type="match status" value="1"/>
</dbReference>
<protein>
    <submittedName>
        <fullName evidence="5">Diguanylate cyclase (GGDEF)-like protein/PAS domain S-box-containing protein</fullName>
    </submittedName>
    <submittedName>
        <fullName evidence="6">EAL domain-containing protein</fullName>
    </submittedName>
</protein>
<organism evidence="5 8">
    <name type="scientific">Pseudoduganella umbonata</name>
    <dbReference type="NCBI Taxonomy" id="864828"/>
    <lineage>
        <taxon>Bacteria</taxon>
        <taxon>Pseudomonadati</taxon>
        <taxon>Pseudomonadota</taxon>
        <taxon>Betaproteobacteria</taxon>
        <taxon>Burkholderiales</taxon>
        <taxon>Oxalobacteraceae</taxon>
        <taxon>Telluria group</taxon>
        <taxon>Pseudoduganella</taxon>
    </lineage>
</organism>
<dbReference type="InterPro" id="IPR001633">
    <property type="entry name" value="EAL_dom"/>
</dbReference>
<dbReference type="PROSITE" id="PS50887">
    <property type="entry name" value="GGDEF"/>
    <property type="match status" value="1"/>
</dbReference>
<dbReference type="Pfam" id="PF08448">
    <property type="entry name" value="PAS_4"/>
    <property type="match status" value="1"/>
</dbReference>
<feature type="domain" description="PAS" evidence="1">
    <location>
        <begin position="284"/>
        <end position="323"/>
    </location>
</feature>
<dbReference type="PANTHER" id="PTHR44757">
    <property type="entry name" value="DIGUANYLATE CYCLASE DGCP"/>
    <property type="match status" value="1"/>
</dbReference>
<evidence type="ECO:0000259" key="4">
    <source>
        <dbReference type="PROSITE" id="PS50887"/>
    </source>
</evidence>
<dbReference type="InterPro" id="IPR000700">
    <property type="entry name" value="PAS-assoc_C"/>
</dbReference>
<dbReference type="Gene3D" id="3.20.20.450">
    <property type="entry name" value="EAL domain"/>
    <property type="match status" value="1"/>
</dbReference>
<reference evidence="6 7" key="1">
    <citation type="submission" date="2019-05" db="EMBL/GenBank/DDBJ databases">
        <title>Draft Genome Sequences of Six Type Strains of the Genus Massilia.</title>
        <authorList>
            <person name="Miess H."/>
            <person name="Frediansyhah A."/>
            <person name="Gross H."/>
        </authorList>
    </citation>
    <scope>NUCLEOTIDE SEQUENCE [LARGE SCALE GENOMIC DNA]</scope>
    <source>
        <strain evidence="6 7">DSMZ 26121</strain>
    </source>
</reference>
<evidence type="ECO:0000313" key="5">
    <source>
        <dbReference type="EMBL" id="MBB3220795.1"/>
    </source>
</evidence>
<evidence type="ECO:0000313" key="6">
    <source>
        <dbReference type="EMBL" id="QCP11736.1"/>
    </source>
</evidence>
<feature type="domain" description="PAC" evidence="2">
    <location>
        <begin position="350"/>
        <end position="402"/>
    </location>
</feature>
<dbReference type="SMART" id="SM00052">
    <property type="entry name" value="EAL"/>
    <property type="match status" value="1"/>
</dbReference>
<feature type="domain" description="EAL" evidence="3">
    <location>
        <begin position="576"/>
        <end position="825"/>
    </location>
</feature>
<dbReference type="AlphaFoldDB" id="A0A4P8HRD1"/>
<gene>
    <name evidence="6" type="ORF">FCL38_15885</name>
    <name evidence="5" type="ORF">FHS02_001594</name>
</gene>
<dbReference type="InterPro" id="IPR035965">
    <property type="entry name" value="PAS-like_dom_sf"/>
</dbReference>
<reference evidence="5 8" key="2">
    <citation type="submission" date="2020-08" db="EMBL/GenBank/DDBJ databases">
        <title>Genomic Encyclopedia of Type Strains, Phase III (KMG-III): the genomes of soil and plant-associated and newly described type strains.</title>
        <authorList>
            <person name="Whitman W."/>
        </authorList>
    </citation>
    <scope>NUCLEOTIDE SEQUENCE [LARGE SCALE GENOMIC DNA]</scope>
    <source>
        <strain evidence="5 8">CECT 7753</strain>
    </source>
</reference>
<dbReference type="SMART" id="SM00086">
    <property type="entry name" value="PAC"/>
    <property type="match status" value="3"/>
</dbReference>
<accession>A0A4P8HRD1</accession>
<dbReference type="Gene3D" id="3.30.450.20">
    <property type="entry name" value="PAS domain"/>
    <property type="match status" value="3"/>
</dbReference>
<dbReference type="InterPro" id="IPR001610">
    <property type="entry name" value="PAC"/>
</dbReference>
<dbReference type="CDD" id="cd01948">
    <property type="entry name" value="EAL"/>
    <property type="match status" value="1"/>
</dbReference>
<dbReference type="PROSITE" id="PS50113">
    <property type="entry name" value="PAC"/>
    <property type="match status" value="1"/>
</dbReference>
<dbReference type="FunFam" id="3.30.70.270:FF:000001">
    <property type="entry name" value="Diguanylate cyclase domain protein"/>
    <property type="match status" value="1"/>
</dbReference>
<dbReference type="Proteomes" id="UP000298763">
    <property type="component" value="Chromosome"/>
</dbReference>
<dbReference type="CDD" id="cd01949">
    <property type="entry name" value="GGDEF"/>
    <property type="match status" value="1"/>
</dbReference>
<dbReference type="SMART" id="SM00091">
    <property type="entry name" value="PAS"/>
    <property type="match status" value="3"/>
</dbReference>
<dbReference type="Pfam" id="PF00990">
    <property type="entry name" value="GGDEF"/>
    <property type="match status" value="1"/>
</dbReference>
<dbReference type="SUPFAM" id="SSF141868">
    <property type="entry name" value="EAL domain-like"/>
    <property type="match status" value="1"/>
</dbReference>
<dbReference type="InterPro" id="IPR043128">
    <property type="entry name" value="Rev_trsase/Diguanyl_cyclase"/>
</dbReference>
<dbReference type="PANTHER" id="PTHR44757:SF2">
    <property type="entry name" value="BIOFILM ARCHITECTURE MAINTENANCE PROTEIN MBAA"/>
    <property type="match status" value="1"/>
</dbReference>
<dbReference type="InterPro" id="IPR035919">
    <property type="entry name" value="EAL_sf"/>
</dbReference>
<dbReference type="Pfam" id="PF13426">
    <property type="entry name" value="PAS_9"/>
    <property type="match status" value="2"/>
</dbReference>
<dbReference type="EMBL" id="CP040017">
    <property type="protein sequence ID" value="QCP11736.1"/>
    <property type="molecule type" value="Genomic_DNA"/>
</dbReference>
<dbReference type="RefSeq" id="WP_137314582.1">
    <property type="nucleotide sequence ID" value="NZ_CP040017.1"/>
</dbReference>
<evidence type="ECO:0000259" key="3">
    <source>
        <dbReference type="PROSITE" id="PS50883"/>
    </source>
</evidence>
<dbReference type="PROSITE" id="PS50112">
    <property type="entry name" value="PAS"/>
    <property type="match status" value="1"/>
</dbReference>
<dbReference type="InterPro" id="IPR052155">
    <property type="entry name" value="Biofilm_reg_signaling"/>
</dbReference>
<dbReference type="OrthoDB" id="9813903at2"/>
<dbReference type="EMBL" id="JACHXS010000002">
    <property type="protein sequence ID" value="MBB3220795.1"/>
    <property type="molecule type" value="Genomic_DNA"/>
</dbReference>
<dbReference type="InterPro" id="IPR000160">
    <property type="entry name" value="GGDEF_dom"/>
</dbReference>
<dbReference type="SMART" id="SM00267">
    <property type="entry name" value="GGDEF"/>
    <property type="match status" value="1"/>
</dbReference>
<dbReference type="SUPFAM" id="SSF55785">
    <property type="entry name" value="PYP-like sensor domain (PAS domain)"/>
    <property type="match status" value="3"/>
</dbReference>
<dbReference type="CDD" id="cd00130">
    <property type="entry name" value="PAS"/>
    <property type="match status" value="3"/>
</dbReference>
<dbReference type="SUPFAM" id="SSF55073">
    <property type="entry name" value="Nucleotide cyclase"/>
    <property type="match status" value="1"/>
</dbReference>
<dbReference type="InterPro" id="IPR013656">
    <property type="entry name" value="PAS_4"/>
</dbReference>
<evidence type="ECO:0000259" key="2">
    <source>
        <dbReference type="PROSITE" id="PS50113"/>
    </source>
</evidence>
<dbReference type="PROSITE" id="PS50883">
    <property type="entry name" value="EAL"/>
    <property type="match status" value="1"/>
</dbReference>
<sequence length="844" mass="92803">MAPQEHILPSATHASPNPALAAPDLIARLVAALELTPLVAVCSIDRAGRIRFCNQACADLSGLAPAAVVGQPLNSLFSRGDREAEHDALVAAAWRTGKHSPIGDWQVRTAGGSELWLYSTLVPVYHEGELTQVFCMDVDITSRKVEEDALAVAGANFRQLFQKSGDAILLVRAGLVEEANPAALQLFKCPHPAAFIGRRLADFSPLQQPGGALSEAAAQRLEEQAHQHGNCRYDWRYLDCGGRLFWAEVLMTSVTLNHEHVFYVLVRDISLRKSAERTLYLAAQVFENSRDAILLTDHDRHVISINRAYAEITGFGSDDMLGKPLSVYRSGVEDETFFRAVWDQLATDHWQGEIWSRRKGGELFPAWLALTAIRDSHDQICNYMAILSDITERKRSEEHTRHLAEHDFLTDLPNRVLLLDRLSLALSAARRNDSMLAILFLDLDRFKQINDTLGHQVGDQLLKEVAARLLKCVRKVDTVSRQGGDEFVIILADIGGIDHAAHVAGAIRQAICQPHVIGEHELHVSTSIGVSIFPSDGDDIDTLVKNADIAMYHAKQGGRNNFQFFSDEMNERIVERASFEQGLRRALAEGQFELAFEPELDIATGALVAAEALIRWRHPELGLLLPERFIGVAEEAGLMVPIGDWVLREACRHARRWHDGGHALTVAVNLSLTQFVRRDLVDSVRAALDAAGLEARFLELELTESIIMKGGGATAATLHGLRALGVRLSLDDFGTGWSRVGQLKDYPIDKLKIAQAFLRGGCDETVIRTIIAMARSLRMTVIAEGVETPGQLAFLRDEGCDLYQGRQAKAALRNGDAGDVGDVGDLGDLGDPDGINGWLRRPAS</sequence>
<feature type="domain" description="GGDEF" evidence="4">
    <location>
        <begin position="434"/>
        <end position="567"/>
    </location>
</feature>
<evidence type="ECO:0000259" key="1">
    <source>
        <dbReference type="PROSITE" id="PS50112"/>
    </source>
</evidence>
<dbReference type="NCBIfam" id="TIGR00254">
    <property type="entry name" value="GGDEF"/>
    <property type="match status" value="1"/>
</dbReference>
<dbReference type="GO" id="GO:0003824">
    <property type="term" value="F:catalytic activity"/>
    <property type="evidence" value="ECO:0007669"/>
    <property type="project" value="UniProtKB-ARBA"/>
</dbReference>
<proteinExistence type="predicted"/>
<name>A0A4P8HRD1_9BURK</name>
<evidence type="ECO:0000313" key="8">
    <source>
        <dbReference type="Proteomes" id="UP000584325"/>
    </source>
</evidence>
<dbReference type="InterPro" id="IPR000014">
    <property type="entry name" value="PAS"/>
</dbReference>
<keyword evidence="7" id="KW-1185">Reference proteome</keyword>
<dbReference type="Proteomes" id="UP000584325">
    <property type="component" value="Unassembled WGS sequence"/>
</dbReference>
<dbReference type="Pfam" id="PF00563">
    <property type="entry name" value="EAL"/>
    <property type="match status" value="1"/>
</dbReference>
<evidence type="ECO:0000313" key="7">
    <source>
        <dbReference type="Proteomes" id="UP000298763"/>
    </source>
</evidence>
<dbReference type="NCBIfam" id="TIGR00229">
    <property type="entry name" value="sensory_box"/>
    <property type="match status" value="2"/>
</dbReference>
<dbReference type="InterPro" id="IPR029787">
    <property type="entry name" value="Nucleotide_cyclase"/>
</dbReference>